<accession>A0A0F8YC45</accession>
<organism evidence="1">
    <name type="scientific">marine sediment metagenome</name>
    <dbReference type="NCBI Taxonomy" id="412755"/>
    <lineage>
        <taxon>unclassified sequences</taxon>
        <taxon>metagenomes</taxon>
        <taxon>ecological metagenomes</taxon>
    </lineage>
</organism>
<proteinExistence type="predicted"/>
<reference evidence="1" key="1">
    <citation type="journal article" date="2015" name="Nature">
        <title>Complex archaea that bridge the gap between prokaryotes and eukaryotes.</title>
        <authorList>
            <person name="Spang A."/>
            <person name="Saw J.H."/>
            <person name="Jorgensen S.L."/>
            <person name="Zaremba-Niedzwiedzka K."/>
            <person name="Martijn J."/>
            <person name="Lind A.E."/>
            <person name="van Eijk R."/>
            <person name="Schleper C."/>
            <person name="Guy L."/>
            <person name="Ettema T.J."/>
        </authorList>
    </citation>
    <scope>NUCLEOTIDE SEQUENCE</scope>
</reference>
<protein>
    <submittedName>
        <fullName evidence="1">Uncharacterized protein</fullName>
    </submittedName>
</protein>
<dbReference type="EMBL" id="LAZR01054218">
    <property type="protein sequence ID" value="KKK79022.1"/>
    <property type="molecule type" value="Genomic_DNA"/>
</dbReference>
<name>A0A0F8YC45_9ZZZZ</name>
<evidence type="ECO:0000313" key="1">
    <source>
        <dbReference type="EMBL" id="KKK79022.1"/>
    </source>
</evidence>
<dbReference type="AlphaFoldDB" id="A0A0F8YC45"/>
<comment type="caution">
    <text evidence="1">The sequence shown here is derived from an EMBL/GenBank/DDBJ whole genome shotgun (WGS) entry which is preliminary data.</text>
</comment>
<sequence>MNRQVKIAEATHDQLLKFARETLGFNSPPNIGRETLVARISVAWTKDYITVAEAAAEVSQAGPQPLPQTAEQEAPEKPMVRINIHITEEAGGNEAVPVGVNGRIMLIPRGKDVDIPYTYYEVLKHAVMKKYDPMPDGGMNLVPREVPTYPFQVILAEVREDIAA</sequence>
<gene>
    <name evidence="1" type="ORF">LCGC14_2837670</name>
</gene>